<dbReference type="Proteomes" id="UP000269721">
    <property type="component" value="Unassembled WGS sequence"/>
</dbReference>
<reference evidence="3" key="1">
    <citation type="journal article" date="2018" name="Nat. Microbiol.">
        <title>Leveraging single-cell genomics to expand the fungal tree of life.</title>
        <authorList>
            <person name="Ahrendt S.R."/>
            <person name="Quandt C.A."/>
            <person name="Ciobanu D."/>
            <person name="Clum A."/>
            <person name="Salamov A."/>
            <person name="Andreopoulos B."/>
            <person name="Cheng J.F."/>
            <person name="Woyke T."/>
            <person name="Pelin A."/>
            <person name="Henrissat B."/>
            <person name="Reynolds N.K."/>
            <person name="Benny G.L."/>
            <person name="Smith M.E."/>
            <person name="James T.Y."/>
            <person name="Grigoriev I.V."/>
        </authorList>
    </citation>
    <scope>NUCLEOTIDE SEQUENCE [LARGE SCALE GENOMIC DNA]</scope>
</reference>
<name>A0A4P9WDI4_9FUNG</name>
<feature type="region of interest" description="Disordered" evidence="1">
    <location>
        <begin position="1"/>
        <end position="28"/>
    </location>
</feature>
<accession>A0A4P9WDI4</accession>
<gene>
    <name evidence="2" type="ORF">BDK51DRAFT_33386</name>
</gene>
<dbReference type="AlphaFoldDB" id="A0A4P9WDI4"/>
<feature type="region of interest" description="Disordered" evidence="1">
    <location>
        <begin position="193"/>
        <end position="232"/>
    </location>
</feature>
<feature type="compositionally biased region" description="Basic and acidic residues" evidence="1">
    <location>
        <begin position="195"/>
        <end position="210"/>
    </location>
</feature>
<dbReference type="EMBL" id="KZ996181">
    <property type="protein sequence ID" value="RKO89288.1"/>
    <property type="molecule type" value="Genomic_DNA"/>
</dbReference>
<feature type="compositionally biased region" description="Basic residues" evidence="1">
    <location>
        <begin position="129"/>
        <end position="139"/>
    </location>
</feature>
<feature type="compositionally biased region" description="Polar residues" evidence="1">
    <location>
        <begin position="286"/>
        <end position="295"/>
    </location>
</feature>
<organism evidence="2 3">
    <name type="scientific">Blyttiomyces helicus</name>
    <dbReference type="NCBI Taxonomy" id="388810"/>
    <lineage>
        <taxon>Eukaryota</taxon>
        <taxon>Fungi</taxon>
        <taxon>Fungi incertae sedis</taxon>
        <taxon>Chytridiomycota</taxon>
        <taxon>Chytridiomycota incertae sedis</taxon>
        <taxon>Chytridiomycetes</taxon>
        <taxon>Chytridiomycetes incertae sedis</taxon>
        <taxon>Blyttiomyces</taxon>
    </lineage>
</organism>
<keyword evidence="3" id="KW-1185">Reference proteome</keyword>
<sequence>MAKERDPRPPFSTPSSRTPTSKFNKKEPMLMVESVPIKSNEHVGTLHGGTNRTRSSLMVNAHPTLLLEAEHGFKRVEGKSHSATVDRNRLERPKRQTFEAYWSVNSPSRYHEPSGCKKSINEDHSGSTRLRRWKTKGNPRCHNYGGAPSRRKQKDGRTEDSVQRSMGKAGMDESDTRDERVLMESKVPLSIHKINSKEGINKRGLDEGRPPFDSGEEEEKEPRKTPTSNIERKFVPGTQQERTWKFALWILTGSDTVAHGDYEDSLPQQRRVSPHPPKTKDGLCGTLSSNKTAPRTAQHIENEKR</sequence>
<feature type="compositionally biased region" description="Basic and acidic residues" evidence="1">
    <location>
        <begin position="109"/>
        <end position="126"/>
    </location>
</feature>
<protein>
    <submittedName>
        <fullName evidence="2">Uncharacterized protein</fullName>
    </submittedName>
</protein>
<feature type="compositionally biased region" description="Basic and acidic residues" evidence="1">
    <location>
        <begin position="220"/>
        <end position="232"/>
    </location>
</feature>
<feature type="region of interest" description="Disordered" evidence="1">
    <location>
        <begin position="258"/>
        <end position="305"/>
    </location>
</feature>
<evidence type="ECO:0000313" key="3">
    <source>
        <dbReference type="Proteomes" id="UP000269721"/>
    </source>
</evidence>
<evidence type="ECO:0000313" key="2">
    <source>
        <dbReference type="EMBL" id="RKO89288.1"/>
    </source>
</evidence>
<feature type="region of interest" description="Disordered" evidence="1">
    <location>
        <begin position="107"/>
        <end position="179"/>
    </location>
</feature>
<evidence type="ECO:0000256" key="1">
    <source>
        <dbReference type="SAM" id="MobiDB-lite"/>
    </source>
</evidence>
<proteinExistence type="predicted"/>